<evidence type="ECO:0000256" key="4">
    <source>
        <dbReference type="ARBA" id="ARBA00022989"/>
    </source>
</evidence>
<evidence type="ECO:0000256" key="7">
    <source>
        <dbReference type="SAM" id="Phobius"/>
    </source>
</evidence>
<feature type="transmembrane region" description="Helical" evidence="7">
    <location>
        <begin position="125"/>
        <end position="143"/>
    </location>
</feature>
<keyword evidence="9" id="KW-1185">Reference proteome</keyword>
<protein>
    <recommendedName>
        <fullName evidence="10">Transmembrane protein</fullName>
    </recommendedName>
</protein>
<feature type="transmembrane region" description="Helical" evidence="7">
    <location>
        <begin position="101"/>
        <end position="119"/>
    </location>
</feature>
<evidence type="ECO:0000313" key="8">
    <source>
        <dbReference type="EMBL" id="CAI5739897.1"/>
    </source>
</evidence>
<dbReference type="Proteomes" id="UP001162031">
    <property type="component" value="Unassembled WGS sequence"/>
</dbReference>
<evidence type="ECO:0000256" key="6">
    <source>
        <dbReference type="SAM" id="MobiDB-lite"/>
    </source>
</evidence>
<dbReference type="PANTHER" id="PTHR21716">
    <property type="entry name" value="TRANSMEMBRANE PROTEIN"/>
    <property type="match status" value="1"/>
</dbReference>
<name>A0AAV0USH9_HYABA</name>
<evidence type="ECO:0008006" key="10">
    <source>
        <dbReference type="Google" id="ProtNLM"/>
    </source>
</evidence>
<feature type="transmembrane region" description="Helical" evidence="7">
    <location>
        <begin position="155"/>
        <end position="182"/>
    </location>
</feature>
<dbReference type="PANTHER" id="PTHR21716:SF4">
    <property type="entry name" value="TRANSMEMBRANE PROTEIN 245"/>
    <property type="match status" value="1"/>
</dbReference>
<comment type="caution">
    <text evidence="8">The sequence shown here is derived from an EMBL/GenBank/DDBJ whole genome shotgun (WGS) entry which is preliminary data.</text>
</comment>
<dbReference type="InterPro" id="IPR002549">
    <property type="entry name" value="AI-2E-like"/>
</dbReference>
<proteinExistence type="inferred from homology"/>
<feature type="compositionally biased region" description="Basic and acidic residues" evidence="6">
    <location>
        <begin position="503"/>
        <end position="515"/>
    </location>
</feature>
<feature type="transmembrane region" description="Helical" evidence="7">
    <location>
        <begin position="12"/>
        <end position="32"/>
    </location>
</feature>
<evidence type="ECO:0000256" key="2">
    <source>
        <dbReference type="ARBA" id="ARBA00009773"/>
    </source>
</evidence>
<feature type="compositionally biased region" description="Basic and acidic residues" evidence="6">
    <location>
        <begin position="747"/>
        <end position="767"/>
    </location>
</feature>
<reference evidence="8" key="1">
    <citation type="submission" date="2022-12" db="EMBL/GenBank/DDBJ databases">
        <authorList>
            <person name="Webb A."/>
        </authorList>
    </citation>
    <scope>NUCLEOTIDE SEQUENCE</scope>
    <source>
        <strain evidence="8">Hp1</strain>
    </source>
</reference>
<feature type="region of interest" description="Disordered" evidence="6">
    <location>
        <begin position="500"/>
        <end position="538"/>
    </location>
</feature>
<keyword evidence="5 7" id="KW-0472">Membrane</keyword>
<feature type="transmembrane region" description="Helical" evidence="7">
    <location>
        <begin position="392"/>
        <end position="418"/>
    </location>
</feature>
<feature type="compositionally biased region" description="Polar residues" evidence="6">
    <location>
        <begin position="679"/>
        <end position="689"/>
    </location>
</feature>
<evidence type="ECO:0000256" key="1">
    <source>
        <dbReference type="ARBA" id="ARBA00004141"/>
    </source>
</evidence>
<sequence>MTEFVEMILAQLIGNIATALILVLIYFNFLLFENYLRLIVWAILCSQALRQAKNNVISVLQYLSTDADISRYGFLTCVFSKSAEIFISHPHDRSRRTAKELFLNYGIFLFSLIGAVSIWMRMYSWVSFLNVIIGFSIAALSLMKLLDRRIFYYRYFFSDEVLVSVVLILGFFITGTFVIVFLGTESYLEGSRAATNLSEWVQDNFINDERARQVWSEQVENSRAMISQAICGIEDNFNDTMWWPPLKSLVKTYYVDAKTSDGNSTSHASLFSSLRLPENMTLVQVATFAYSKVESVNLTSVQLTDWTSKGLEVSSIAVGSVAQLVFLAFTLVIAFVSLGVRSFFFISSLFYLLCTNWDPIERASSFLPLKMASIHAIVTMISFTIVNADFMYLATTVTFFISIVPIISPFLVCVPWVISIGLTSSIVKALALFAVQYVAFTVLDEMLYEKSIVAVNSYVSALSVVFGVYVFGFEGVIFGPLIVCGVTFAYDVSNHGIQAAQDEGGKSEEVKRDDSLGGSDGEGSHSTTSSLDSSDHEKHKKLGDHFEEDVDGEVNTNIFSNAVYRVISGPLVDRVRRRLSIDVATEGSVCVTLIVEGLKRVRKVRFVVNKSWTQPALLDNICRMLRVHSIEYIGTEDGIEVLSPLHIKADEVLHVKVRSRRRLHMYSDSHAESRGRLSFSVQTPSTSPNGIRASALSLSQSGSRDGSTKKVSSGTLSRAKLKRMGSSSATVGNTPGAKAVQRQVRVQRRDEGVGIRLQEGTKRRGSYDETVLSTRGDIAPCDSARRSTSSSPSRENAANESSLSSLTALRLSSSTSPLAYGDELLLSNDDVFMAEVETSSRGRMNDAEVFAEISCTAAVLSPATTSSAKEGKPKLHVADLTDSGDFPTFSASHDASGLHSGLGNDNSADAVDKAAIGTRPNGGPLTQAKHRDLLKVVHLGATLIVSPLAVGSNAARIGSYSSSEDNGSEGQEEDK</sequence>
<gene>
    <name evidence="8" type="ORF">HBR001_LOCUS7978</name>
</gene>
<keyword evidence="4 7" id="KW-1133">Transmembrane helix</keyword>
<comment type="subcellular location">
    <subcellularLocation>
        <location evidence="1">Membrane</location>
        <topology evidence="1">Multi-pass membrane protein</topology>
    </subcellularLocation>
</comment>
<feature type="transmembrane region" description="Helical" evidence="7">
    <location>
        <begin position="425"/>
        <end position="443"/>
    </location>
</feature>
<evidence type="ECO:0000313" key="9">
    <source>
        <dbReference type="Proteomes" id="UP001162031"/>
    </source>
</evidence>
<evidence type="ECO:0000256" key="3">
    <source>
        <dbReference type="ARBA" id="ARBA00022692"/>
    </source>
</evidence>
<feature type="region of interest" description="Disordered" evidence="6">
    <location>
        <begin position="674"/>
        <end position="805"/>
    </location>
</feature>
<feature type="transmembrane region" description="Helical" evidence="7">
    <location>
        <begin position="324"/>
        <end position="354"/>
    </location>
</feature>
<evidence type="ECO:0000256" key="5">
    <source>
        <dbReference type="ARBA" id="ARBA00023136"/>
    </source>
</evidence>
<organism evidence="8 9">
    <name type="scientific">Hyaloperonospora brassicae</name>
    <name type="common">Brassica downy mildew</name>
    <name type="synonym">Peronospora brassicae</name>
    <dbReference type="NCBI Taxonomy" id="162125"/>
    <lineage>
        <taxon>Eukaryota</taxon>
        <taxon>Sar</taxon>
        <taxon>Stramenopiles</taxon>
        <taxon>Oomycota</taxon>
        <taxon>Peronosporomycetes</taxon>
        <taxon>Peronosporales</taxon>
        <taxon>Peronosporaceae</taxon>
        <taxon>Hyaloperonospora</taxon>
    </lineage>
</organism>
<dbReference type="AlphaFoldDB" id="A0AAV0USH9"/>
<dbReference type="GO" id="GO:0016020">
    <property type="term" value="C:membrane"/>
    <property type="evidence" value="ECO:0007669"/>
    <property type="project" value="UniProtKB-SubCell"/>
</dbReference>
<feature type="compositionally biased region" description="Polar residues" evidence="6">
    <location>
        <begin position="696"/>
        <end position="716"/>
    </location>
</feature>
<dbReference type="EMBL" id="CANTFL010001439">
    <property type="protein sequence ID" value="CAI5739897.1"/>
    <property type="molecule type" value="Genomic_DNA"/>
</dbReference>
<accession>A0AAV0USH9</accession>
<keyword evidence="3 7" id="KW-0812">Transmembrane</keyword>
<comment type="similarity">
    <text evidence="2">Belongs to the autoinducer-2 exporter (AI-2E) (TC 2.A.86) family.</text>
</comment>